<evidence type="ECO:0000313" key="2">
    <source>
        <dbReference type="EMBL" id="CAG8978685.1"/>
    </source>
</evidence>
<evidence type="ECO:0000313" key="3">
    <source>
        <dbReference type="Proteomes" id="UP000701801"/>
    </source>
</evidence>
<comment type="caution">
    <text evidence="2">The sequence shown here is derived from an EMBL/GenBank/DDBJ whole genome shotgun (WGS) entry which is preliminary data.</text>
</comment>
<feature type="compositionally biased region" description="Basic residues" evidence="1">
    <location>
        <begin position="21"/>
        <end position="32"/>
    </location>
</feature>
<evidence type="ECO:0000256" key="1">
    <source>
        <dbReference type="SAM" id="MobiDB-lite"/>
    </source>
</evidence>
<name>A0A9N9LT59_9HELO</name>
<proteinExistence type="predicted"/>
<feature type="compositionally biased region" description="Polar residues" evidence="1">
    <location>
        <begin position="34"/>
        <end position="45"/>
    </location>
</feature>
<reference evidence="2" key="1">
    <citation type="submission" date="2021-07" db="EMBL/GenBank/DDBJ databases">
        <authorList>
            <person name="Durling M."/>
        </authorList>
    </citation>
    <scope>NUCLEOTIDE SEQUENCE</scope>
</reference>
<sequence>MSLQQNKTLENPEEAKESRSRKSQKRAKKHKTANSTGQTPRSTSCILPRHLEKFVKRAGDITRTERSGSLPTMAHGPRDTFSPVKVSPDMTEDIWGSWALMVRTSTSSSLTHTKSDRVEIEYR</sequence>
<protein>
    <submittedName>
        <fullName evidence="2">Uncharacterized protein</fullName>
    </submittedName>
</protein>
<feature type="region of interest" description="Disordered" evidence="1">
    <location>
        <begin position="1"/>
        <end position="87"/>
    </location>
</feature>
<dbReference type="Proteomes" id="UP000701801">
    <property type="component" value="Unassembled WGS sequence"/>
</dbReference>
<dbReference type="AlphaFoldDB" id="A0A9N9LT59"/>
<gene>
    <name evidence="2" type="ORF">HYALB_00004667</name>
</gene>
<keyword evidence="3" id="KW-1185">Reference proteome</keyword>
<feature type="compositionally biased region" description="Basic and acidic residues" evidence="1">
    <location>
        <begin position="49"/>
        <end position="66"/>
    </location>
</feature>
<dbReference type="EMBL" id="CAJVRM010000273">
    <property type="protein sequence ID" value="CAG8978685.1"/>
    <property type="molecule type" value="Genomic_DNA"/>
</dbReference>
<organism evidence="2 3">
    <name type="scientific">Hymenoscyphus albidus</name>
    <dbReference type="NCBI Taxonomy" id="595503"/>
    <lineage>
        <taxon>Eukaryota</taxon>
        <taxon>Fungi</taxon>
        <taxon>Dikarya</taxon>
        <taxon>Ascomycota</taxon>
        <taxon>Pezizomycotina</taxon>
        <taxon>Leotiomycetes</taxon>
        <taxon>Helotiales</taxon>
        <taxon>Helotiaceae</taxon>
        <taxon>Hymenoscyphus</taxon>
    </lineage>
</organism>
<accession>A0A9N9LT59</accession>